<feature type="transmembrane region" description="Helical" evidence="11">
    <location>
        <begin position="563"/>
        <end position="587"/>
    </location>
</feature>
<feature type="transmembrane region" description="Helical" evidence="11">
    <location>
        <begin position="623"/>
        <end position="643"/>
    </location>
</feature>
<feature type="transmembrane region" description="Helical" evidence="11">
    <location>
        <begin position="20"/>
        <end position="42"/>
    </location>
</feature>
<feature type="transmembrane region" description="Helical" evidence="11">
    <location>
        <begin position="142"/>
        <end position="164"/>
    </location>
</feature>
<dbReference type="Proteomes" id="UP001150924">
    <property type="component" value="Unassembled WGS sequence"/>
</dbReference>
<evidence type="ECO:0000256" key="8">
    <source>
        <dbReference type="ARBA" id="ARBA00023065"/>
    </source>
</evidence>
<feature type="region of interest" description="Disordered" evidence="10">
    <location>
        <begin position="647"/>
        <end position="694"/>
    </location>
</feature>
<keyword evidence="5 11" id="KW-0812">Transmembrane</keyword>
<gene>
    <name evidence="12" type="ORF">OV079_13275</name>
</gene>
<evidence type="ECO:0000313" key="12">
    <source>
        <dbReference type="EMBL" id="MCY1006508.1"/>
    </source>
</evidence>
<dbReference type="Pfam" id="PF02386">
    <property type="entry name" value="TrkH"/>
    <property type="match status" value="1"/>
</dbReference>
<name>A0A9X3IY50_9BACT</name>
<evidence type="ECO:0000256" key="6">
    <source>
        <dbReference type="ARBA" id="ARBA00022958"/>
    </source>
</evidence>
<dbReference type="InterPro" id="IPR003445">
    <property type="entry name" value="Cat_transpt"/>
</dbReference>
<dbReference type="InterPro" id="IPR004772">
    <property type="entry name" value="TrkH"/>
</dbReference>
<feature type="transmembrane region" description="Helical" evidence="11">
    <location>
        <begin position="444"/>
        <end position="467"/>
    </location>
</feature>
<dbReference type="RefSeq" id="WP_267768736.1">
    <property type="nucleotide sequence ID" value="NZ_JAPNKE010000002.1"/>
</dbReference>
<feature type="transmembrane region" description="Helical" evidence="11">
    <location>
        <begin position="258"/>
        <end position="280"/>
    </location>
</feature>
<dbReference type="PANTHER" id="PTHR32024:SF1">
    <property type="entry name" value="KTR SYSTEM POTASSIUM UPTAKE PROTEIN B"/>
    <property type="match status" value="1"/>
</dbReference>
<evidence type="ECO:0000313" key="13">
    <source>
        <dbReference type="Proteomes" id="UP001150924"/>
    </source>
</evidence>
<feature type="compositionally biased region" description="Low complexity" evidence="10">
    <location>
        <begin position="651"/>
        <end position="663"/>
    </location>
</feature>
<reference evidence="12" key="1">
    <citation type="submission" date="2022-11" db="EMBL/GenBank/DDBJ databases">
        <title>Minimal conservation of predation-associated metabolite biosynthetic gene clusters underscores biosynthetic potential of Myxococcota including descriptions for ten novel species: Archangium lansinium sp. nov., Myxococcus landrumus sp. nov., Nannocystis bai.</title>
        <authorList>
            <person name="Ahearne A."/>
            <person name="Stevens C."/>
            <person name="Phillips K."/>
        </authorList>
    </citation>
    <scope>NUCLEOTIDE SEQUENCE</scope>
    <source>
        <strain evidence="12">Na p29</strain>
    </source>
</reference>
<keyword evidence="2" id="KW-0813">Transport</keyword>
<keyword evidence="6" id="KW-0630">Potassium</keyword>
<keyword evidence="9 11" id="KW-0472">Membrane</keyword>
<evidence type="ECO:0000256" key="5">
    <source>
        <dbReference type="ARBA" id="ARBA00022692"/>
    </source>
</evidence>
<dbReference type="EMBL" id="JAPNKE010000002">
    <property type="protein sequence ID" value="MCY1006508.1"/>
    <property type="molecule type" value="Genomic_DNA"/>
</dbReference>
<evidence type="ECO:0000256" key="4">
    <source>
        <dbReference type="ARBA" id="ARBA00022538"/>
    </source>
</evidence>
<evidence type="ECO:0000256" key="2">
    <source>
        <dbReference type="ARBA" id="ARBA00022448"/>
    </source>
</evidence>
<dbReference type="GO" id="GO:0005886">
    <property type="term" value="C:plasma membrane"/>
    <property type="evidence" value="ECO:0007669"/>
    <property type="project" value="UniProtKB-SubCell"/>
</dbReference>
<feature type="compositionally biased region" description="Low complexity" evidence="10">
    <location>
        <begin position="682"/>
        <end position="694"/>
    </location>
</feature>
<dbReference type="GO" id="GO:0015379">
    <property type="term" value="F:potassium:chloride symporter activity"/>
    <property type="evidence" value="ECO:0007669"/>
    <property type="project" value="InterPro"/>
</dbReference>
<feature type="transmembrane region" description="Helical" evidence="11">
    <location>
        <begin position="230"/>
        <end position="252"/>
    </location>
</feature>
<comment type="subcellular location">
    <subcellularLocation>
        <location evidence="1">Cell membrane</location>
        <topology evidence="1">Multi-pass membrane protein</topology>
    </subcellularLocation>
</comment>
<evidence type="ECO:0000256" key="7">
    <source>
        <dbReference type="ARBA" id="ARBA00022989"/>
    </source>
</evidence>
<evidence type="ECO:0000256" key="3">
    <source>
        <dbReference type="ARBA" id="ARBA00022475"/>
    </source>
</evidence>
<evidence type="ECO:0000256" key="9">
    <source>
        <dbReference type="ARBA" id="ARBA00023136"/>
    </source>
</evidence>
<keyword evidence="3" id="KW-1003">Cell membrane</keyword>
<keyword evidence="8" id="KW-0406">Ion transport</keyword>
<accession>A0A9X3IY50</accession>
<dbReference type="NCBIfam" id="TIGR00933">
    <property type="entry name" value="2a38"/>
    <property type="match status" value="1"/>
</dbReference>
<feature type="transmembrane region" description="Helical" evidence="11">
    <location>
        <begin position="410"/>
        <end position="432"/>
    </location>
</feature>
<evidence type="ECO:0000256" key="10">
    <source>
        <dbReference type="SAM" id="MobiDB-lite"/>
    </source>
</evidence>
<feature type="transmembrane region" description="Helical" evidence="11">
    <location>
        <begin position="115"/>
        <end position="136"/>
    </location>
</feature>
<feature type="transmembrane region" description="Helical" evidence="11">
    <location>
        <begin position="173"/>
        <end position="191"/>
    </location>
</feature>
<protein>
    <submittedName>
        <fullName evidence="12">TrkH family potassium uptake protein</fullName>
    </submittedName>
</protein>
<feature type="transmembrane region" description="Helical" evidence="11">
    <location>
        <begin position="49"/>
        <end position="67"/>
    </location>
</feature>
<sequence length="694" mass="73511">MRIVADLHRNNFLGPVDQLLSLGNLYAIAVGLTTLVVIAGLLGGRRWAFVLVPLLLSVNVGMFVPALASDVQIAGFLIVWNLALIGDSLFAISSPGARARRVGDRGASFAWLQRYGAAAQHLLLVSLLAGLALFGFEVEHEFIPDLIGVVFALTTLALVSPYVLELLRQRRRYVVVLVAMLVLFVATAVASPGAAIGLLWALQAAVLLVIVARGPVFADLLQSFYARPALLILSTFGLIAFSGALVLTFPAASATDRSIAFIDALFTAMSATCVTGLIVLDTPVAFSHFGQVVILLLIQLGGLGIMVLSTFAAVLLGGRLALRGEQALEEVLDLASPGSAYTLTRFIVASTLLIEAVGALALALLFHFGYGFEPGSALWRGTFHAVSAFCNAGFALWSDNLIQFQSDGPIQAVHGTLITLGGLGFPVLLALWLRSRGSERRLPLQARVVLWVSLSLVVGGALLFAAAEWDASLHGLSLADKIINSVFQSVTLRTAGFNNVDFSALERSTILMMVVWMFIGASPGSTGGGIKTTTLAVVLAAIPALIRNQARAQLFRRTIPHDIVYRAGTIMTLATMVAVVVTFALLVSHDMPFERALFETVSALATVGLSIGATAELNALGKWLIIVTMFIGRVGPISLALALGTPRGATSSSPRPRSWSASAGPHRNLNSRTCPRERRNSRSSASGSSDGRSR</sequence>
<feature type="transmembrane region" description="Helical" evidence="11">
    <location>
        <begin position="197"/>
        <end position="218"/>
    </location>
</feature>
<feature type="transmembrane region" description="Helical" evidence="11">
    <location>
        <begin position="73"/>
        <end position="94"/>
    </location>
</feature>
<evidence type="ECO:0000256" key="11">
    <source>
        <dbReference type="SAM" id="Phobius"/>
    </source>
</evidence>
<keyword evidence="7 11" id="KW-1133">Transmembrane helix</keyword>
<dbReference type="AlphaFoldDB" id="A0A9X3IY50"/>
<feature type="transmembrane region" description="Helical" evidence="11">
    <location>
        <begin position="346"/>
        <end position="366"/>
    </location>
</feature>
<organism evidence="12 13">
    <name type="scientific">Nannocystis pusilla</name>
    <dbReference type="NCBI Taxonomy" id="889268"/>
    <lineage>
        <taxon>Bacteria</taxon>
        <taxon>Pseudomonadati</taxon>
        <taxon>Myxococcota</taxon>
        <taxon>Polyangia</taxon>
        <taxon>Nannocystales</taxon>
        <taxon>Nannocystaceae</taxon>
        <taxon>Nannocystis</taxon>
    </lineage>
</organism>
<proteinExistence type="predicted"/>
<feature type="transmembrane region" description="Helical" evidence="11">
    <location>
        <begin position="292"/>
        <end position="316"/>
    </location>
</feature>
<keyword evidence="13" id="KW-1185">Reference proteome</keyword>
<evidence type="ECO:0000256" key="1">
    <source>
        <dbReference type="ARBA" id="ARBA00004651"/>
    </source>
</evidence>
<dbReference type="PANTHER" id="PTHR32024">
    <property type="entry name" value="TRK SYSTEM POTASSIUM UPTAKE PROTEIN TRKG-RELATED"/>
    <property type="match status" value="1"/>
</dbReference>
<feature type="transmembrane region" description="Helical" evidence="11">
    <location>
        <begin position="510"/>
        <end position="542"/>
    </location>
</feature>
<keyword evidence="4" id="KW-0633">Potassium transport</keyword>
<comment type="caution">
    <text evidence="12">The sequence shown here is derived from an EMBL/GenBank/DDBJ whole genome shotgun (WGS) entry which is preliminary data.</text>
</comment>
<feature type="transmembrane region" description="Helical" evidence="11">
    <location>
        <begin position="378"/>
        <end position="398"/>
    </location>
</feature>